<gene>
    <name evidence="5" type="ordered locus">DP0466</name>
</gene>
<dbReference type="Proteomes" id="UP000000602">
    <property type="component" value="Chromosome"/>
</dbReference>
<dbReference type="AlphaFoldDB" id="Q6AR29"/>
<keyword evidence="2" id="KW-0547">Nucleotide-binding</keyword>
<dbReference type="CDD" id="cd03297">
    <property type="entry name" value="ABC_ModC_molybdenum_transporter"/>
    <property type="match status" value="1"/>
</dbReference>
<keyword evidence="6" id="KW-1185">Reference proteome</keyword>
<dbReference type="PANTHER" id="PTHR42781">
    <property type="entry name" value="SPERMIDINE/PUTRESCINE IMPORT ATP-BINDING PROTEIN POTA"/>
    <property type="match status" value="1"/>
</dbReference>
<dbReference type="eggNOG" id="COG3842">
    <property type="taxonomic scope" value="Bacteria"/>
</dbReference>
<dbReference type="PROSITE" id="PS00211">
    <property type="entry name" value="ABC_TRANSPORTER_1"/>
    <property type="match status" value="1"/>
</dbReference>
<dbReference type="SUPFAM" id="SSF52540">
    <property type="entry name" value="P-loop containing nucleoside triphosphate hydrolases"/>
    <property type="match status" value="1"/>
</dbReference>
<evidence type="ECO:0000256" key="3">
    <source>
        <dbReference type="ARBA" id="ARBA00022840"/>
    </source>
</evidence>
<dbReference type="Pfam" id="PF00005">
    <property type="entry name" value="ABC_tran"/>
    <property type="match status" value="1"/>
</dbReference>
<dbReference type="HOGENOM" id="CLU_000604_1_22_7"/>
<dbReference type="InterPro" id="IPR003593">
    <property type="entry name" value="AAA+_ATPase"/>
</dbReference>
<keyword evidence="3 5" id="KW-0067">ATP-binding</keyword>
<dbReference type="Gene3D" id="3.40.50.300">
    <property type="entry name" value="P-loop containing nucleotide triphosphate hydrolases"/>
    <property type="match status" value="1"/>
</dbReference>
<accession>Q6AR29</accession>
<dbReference type="PROSITE" id="PS50893">
    <property type="entry name" value="ABC_TRANSPORTER_2"/>
    <property type="match status" value="1"/>
</dbReference>
<organism evidence="5 6">
    <name type="scientific">Desulfotalea psychrophila (strain LSv54 / DSM 12343)</name>
    <dbReference type="NCBI Taxonomy" id="177439"/>
    <lineage>
        <taxon>Bacteria</taxon>
        <taxon>Pseudomonadati</taxon>
        <taxon>Thermodesulfobacteriota</taxon>
        <taxon>Desulfobulbia</taxon>
        <taxon>Desulfobulbales</taxon>
        <taxon>Desulfocapsaceae</taxon>
        <taxon>Desulfotalea</taxon>
    </lineage>
</organism>
<reference evidence="6" key="1">
    <citation type="journal article" date="2004" name="Environ. Microbiol.">
        <title>The genome of Desulfotalea psychrophila, a sulfate-reducing bacterium from permanently cold Arctic sediments.</title>
        <authorList>
            <person name="Rabus R."/>
            <person name="Ruepp A."/>
            <person name="Frickey T."/>
            <person name="Rattei T."/>
            <person name="Fartmann B."/>
            <person name="Stark M."/>
            <person name="Bauer M."/>
            <person name="Zibat A."/>
            <person name="Lombardot T."/>
            <person name="Becker I."/>
            <person name="Amann J."/>
            <person name="Gellner K."/>
            <person name="Teeling H."/>
            <person name="Leuschner W.D."/>
            <person name="Gloeckner F.-O."/>
            <person name="Lupas A.N."/>
            <person name="Amann R."/>
            <person name="Klenk H.-P."/>
        </authorList>
    </citation>
    <scope>NUCLEOTIDE SEQUENCE [LARGE SCALE GENOMIC DNA]</scope>
    <source>
        <strain evidence="6">DSM 12343 / LSv54</strain>
    </source>
</reference>
<sequence>MFMTLCLDIRKKLANFTLDLSLVCPAGSLTAIVGPSGAGKSTLIRIISGLERPDHGTVSLDGVLWNDTCNNLCIPPQDRGVGLVFQEYTLFPHLTVRKNVAFAAVDKDCVQELLVRFGVDHIAERRPAGISGGERQRVAFCQALARKPALLLLDEPFSALDVATRTNLRGELKKIKEILNIPVIHVTHDLEEAFYLADDICVVEEGRLAPQWLERQKNLRAVQLSQ</sequence>
<dbReference type="PANTHER" id="PTHR42781:SF4">
    <property type="entry name" value="SPERMIDINE_PUTRESCINE IMPORT ATP-BINDING PROTEIN POTA"/>
    <property type="match status" value="1"/>
</dbReference>
<evidence type="ECO:0000313" key="6">
    <source>
        <dbReference type="Proteomes" id="UP000000602"/>
    </source>
</evidence>
<evidence type="ECO:0000259" key="4">
    <source>
        <dbReference type="PROSITE" id="PS50893"/>
    </source>
</evidence>
<feature type="domain" description="ABC transporter" evidence="4">
    <location>
        <begin position="2"/>
        <end position="225"/>
    </location>
</feature>
<name>Q6AR29_DESPS</name>
<keyword evidence="1" id="KW-0813">Transport</keyword>
<proteinExistence type="predicted"/>
<evidence type="ECO:0000313" key="5">
    <source>
        <dbReference type="EMBL" id="CAG35195.1"/>
    </source>
</evidence>
<dbReference type="EMBL" id="CR522870">
    <property type="protein sequence ID" value="CAG35195.1"/>
    <property type="molecule type" value="Genomic_DNA"/>
</dbReference>
<dbReference type="KEGG" id="dps:DP0466"/>
<dbReference type="GO" id="GO:0005524">
    <property type="term" value="F:ATP binding"/>
    <property type="evidence" value="ECO:0007669"/>
    <property type="project" value="UniProtKB-KW"/>
</dbReference>
<protein>
    <submittedName>
        <fullName evidence="5">Probable molybdenum ABC-transporter, ATP-binding protein</fullName>
    </submittedName>
</protein>
<evidence type="ECO:0000256" key="1">
    <source>
        <dbReference type="ARBA" id="ARBA00022448"/>
    </source>
</evidence>
<dbReference type="InterPro" id="IPR050093">
    <property type="entry name" value="ABC_SmlMolc_Importer"/>
</dbReference>
<dbReference type="STRING" id="177439.DP0466"/>
<dbReference type="InterPro" id="IPR027417">
    <property type="entry name" value="P-loop_NTPase"/>
</dbReference>
<evidence type="ECO:0000256" key="2">
    <source>
        <dbReference type="ARBA" id="ARBA00022741"/>
    </source>
</evidence>
<dbReference type="InterPro" id="IPR017871">
    <property type="entry name" value="ABC_transporter-like_CS"/>
</dbReference>
<dbReference type="SMART" id="SM00382">
    <property type="entry name" value="AAA"/>
    <property type="match status" value="1"/>
</dbReference>
<dbReference type="InterPro" id="IPR003439">
    <property type="entry name" value="ABC_transporter-like_ATP-bd"/>
</dbReference>
<dbReference type="GO" id="GO:0016887">
    <property type="term" value="F:ATP hydrolysis activity"/>
    <property type="evidence" value="ECO:0007669"/>
    <property type="project" value="InterPro"/>
</dbReference>